<gene>
    <name evidence="1" type="ORF">GCM10007855_41950</name>
</gene>
<evidence type="ECO:0000313" key="1">
    <source>
        <dbReference type="EMBL" id="GLR77319.1"/>
    </source>
</evidence>
<reference evidence="2" key="1">
    <citation type="journal article" date="2019" name="Int. J. Syst. Evol. Microbiol.">
        <title>The Global Catalogue of Microorganisms (GCM) 10K type strain sequencing project: providing services to taxonomists for standard genome sequencing and annotation.</title>
        <authorList>
            <consortium name="The Broad Institute Genomics Platform"/>
            <consortium name="The Broad Institute Genome Sequencing Center for Infectious Disease"/>
            <person name="Wu L."/>
            <person name="Ma J."/>
        </authorList>
    </citation>
    <scope>NUCLEOTIDE SEQUENCE [LARGE SCALE GENOMIC DNA]</scope>
    <source>
        <strain evidence="2">NBRC 105001</strain>
    </source>
</reference>
<name>A0ABQ6ALZ4_9GAMM</name>
<accession>A0ABQ6ALZ4</accession>
<sequence length="39" mass="4354">MVIGSLLLFIEVAKVDPTEIVHPINPMTKPDSDLLTYEN</sequence>
<comment type="caution">
    <text evidence="1">The sequence shown here is derived from an EMBL/GenBank/DDBJ whole genome shotgun (WGS) entry which is preliminary data.</text>
</comment>
<dbReference type="EMBL" id="BSOU01000076">
    <property type="protein sequence ID" value="GLR77319.1"/>
    <property type="molecule type" value="Genomic_DNA"/>
</dbReference>
<protein>
    <submittedName>
        <fullName evidence="1">Uncharacterized protein</fullName>
    </submittedName>
</protein>
<keyword evidence="2" id="KW-1185">Reference proteome</keyword>
<evidence type="ECO:0000313" key="2">
    <source>
        <dbReference type="Proteomes" id="UP001156660"/>
    </source>
</evidence>
<dbReference type="Proteomes" id="UP001156660">
    <property type="component" value="Unassembled WGS sequence"/>
</dbReference>
<organism evidence="1 2">
    <name type="scientific">Aliivibrio sifiae</name>
    <dbReference type="NCBI Taxonomy" id="566293"/>
    <lineage>
        <taxon>Bacteria</taxon>
        <taxon>Pseudomonadati</taxon>
        <taxon>Pseudomonadota</taxon>
        <taxon>Gammaproteobacteria</taxon>
        <taxon>Vibrionales</taxon>
        <taxon>Vibrionaceae</taxon>
        <taxon>Aliivibrio</taxon>
    </lineage>
</organism>
<proteinExistence type="predicted"/>